<sequence length="85" mass="10057">MKHFFLLNPILEIINKDNKINYLYIKSKMAFKSAFLTLSKLIEWVKIHLEQNFKSSITKGRIVISLFPNCYTIKPVIDSKYAKYL</sequence>
<keyword evidence="3" id="KW-1185">Reference proteome</keyword>
<accession>A0A2Z6RRX1</accession>
<reference evidence="1 3" key="1">
    <citation type="submission" date="2017-11" db="EMBL/GenBank/DDBJ databases">
        <title>The genome of Rhizophagus clarus HR1 reveals common genetic basis of auxotrophy among arbuscular mycorrhizal fungi.</title>
        <authorList>
            <person name="Kobayashi Y."/>
        </authorList>
    </citation>
    <scope>NUCLEOTIDE SEQUENCE [LARGE SCALE GENOMIC DNA]</scope>
    <source>
        <strain evidence="1 3">HR1</strain>
    </source>
</reference>
<proteinExistence type="predicted"/>
<evidence type="ECO:0000313" key="3">
    <source>
        <dbReference type="Proteomes" id="UP000247702"/>
    </source>
</evidence>
<reference evidence="2" key="2">
    <citation type="submission" date="2019-10" db="EMBL/GenBank/DDBJ databases">
        <title>Conservation and host-specific expression of non-tandemly repeated heterogenous ribosome RNA gene in arbuscular mycorrhizal fungi.</title>
        <authorList>
            <person name="Maeda T."/>
            <person name="Kobayashi Y."/>
            <person name="Nakagawa T."/>
            <person name="Ezawa T."/>
            <person name="Yamaguchi K."/>
            <person name="Bino T."/>
            <person name="Nishimoto Y."/>
            <person name="Shigenobu S."/>
            <person name="Kawaguchi M."/>
        </authorList>
    </citation>
    <scope>NUCLEOTIDE SEQUENCE</scope>
    <source>
        <strain evidence="2">HR1</strain>
    </source>
</reference>
<evidence type="ECO:0000313" key="1">
    <source>
        <dbReference type="EMBL" id="GBC05686.1"/>
    </source>
</evidence>
<gene>
    <name evidence="2" type="ORF">RCL2_000359900</name>
    <name evidence="1" type="ORF">RclHR1_06370013</name>
</gene>
<protein>
    <submittedName>
        <fullName evidence="1">Uncharacterized protein</fullName>
    </submittedName>
</protein>
<organism evidence="1 3">
    <name type="scientific">Rhizophagus clarus</name>
    <dbReference type="NCBI Taxonomy" id="94130"/>
    <lineage>
        <taxon>Eukaryota</taxon>
        <taxon>Fungi</taxon>
        <taxon>Fungi incertae sedis</taxon>
        <taxon>Mucoromycota</taxon>
        <taxon>Glomeromycotina</taxon>
        <taxon>Glomeromycetes</taxon>
        <taxon>Glomerales</taxon>
        <taxon>Glomeraceae</taxon>
        <taxon>Rhizophagus</taxon>
    </lineage>
</organism>
<evidence type="ECO:0000313" key="2">
    <source>
        <dbReference type="EMBL" id="GES76191.1"/>
    </source>
</evidence>
<dbReference type="EMBL" id="BEXD01004023">
    <property type="protein sequence ID" value="GBC05686.1"/>
    <property type="molecule type" value="Genomic_DNA"/>
</dbReference>
<dbReference type="Proteomes" id="UP000615446">
    <property type="component" value="Unassembled WGS sequence"/>
</dbReference>
<dbReference type="Proteomes" id="UP000247702">
    <property type="component" value="Unassembled WGS sequence"/>
</dbReference>
<name>A0A2Z6RRX1_9GLOM</name>
<comment type="caution">
    <text evidence="1">The sequence shown here is derived from an EMBL/GenBank/DDBJ whole genome shotgun (WGS) entry which is preliminary data.</text>
</comment>
<dbReference type="AlphaFoldDB" id="A0A2Z6RRX1"/>
<dbReference type="EMBL" id="BLAL01000019">
    <property type="protein sequence ID" value="GES76191.1"/>
    <property type="molecule type" value="Genomic_DNA"/>
</dbReference>